<dbReference type="STRING" id="1434232.MAIT1_02460"/>
<dbReference type="PANTHER" id="PTHR43420:SF51">
    <property type="entry name" value="PEPTIDYL-LYSINE N-ACETYLTRANSFERASE YIAC"/>
    <property type="match status" value="1"/>
</dbReference>
<comment type="similarity">
    <text evidence="1 5">Belongs to the acetyltransferase family. RimI subfamily.</text>
</comment>
<name>A0A1Y2K5E7_9PROT</name>
<comment type="subcellular location">
    <subcellularLocation>
        <location evidence="5">Cytoplasm</location>
    </subcellularLocation>
</comment>
<keyword evidence="7" id="KW-0687">Ribonucleoprotein</keyword>
<evidence type="ECO:0000259" key="6">
    <source>
        <dbReference type="PROSITE" id="PS51186"/>
    </source>
</evidence>
<comment type="catalytic activity">
    <reaction evidence="5">
        <text>N-terminal L-alanyl-[ribosomal protein bS18] + acetyl-CoA = N-terminal N(alpha)-acetyl-L-alanyl-[ribosomal protein bS18] + CoA + H(+)</text>
        <dbReference type="Rhea" id="RHEA:43756"/>
        <dbReference type="Rhea" id="RHEA-COMP:10676"/>
        <dbReference type="Rhea" id="RHEA-COMP:10677"/>
        <dbReference type="ChEBI" id="CHEBI:15378"/>
        <dbReference type="ChEBI" id="CHEBI:57287"/>
        <dbReference type="ChEBI" id="CHEBI:57288"/>
        <dbReference type="ChEBI" id="CHEBI:64718"/>
        <dbReference type="ChEBI" id="CHEBI:83683"/>
        <dbReference type="EC" id="2.3.1.266"/>
    </reaction>
</comment>
<evidence type="ECO:0000256" key="5">
    <source>
        <dbReference type="RuleBase" id="RU363094"/>
    </source>
</evidence>
<dbReference type="AlphaFoldDB" id="A0A1Y2K5E7"/>
<dbReference type="Gene3D" id="3.40.630.30">
    <property type="match status" value="1"/>
</dbReference>
<dbReference type="InterPro" id="IPR050680">
    <property type="entry name" value="YpeA/RimI_acetyltransf"/>
</dbReference>
<dbReference type="GO" id="GO:0005737">
    <property type="term" value="C:cytoplasm"/>
    <property type="evidence" value="ECO:0007669"/>
    <property type="project" value="UniProtKB-SubCell"/>
</dbReference>
<gene>
    <name evidence="7" type="ORF">MAIT1_02460</name>
</gene>
<protein>
    <recommendedName>
        <fullName evidence="5">[Ribosomal protein bS18]-alanine N-acetyltransferase</fullName>
        <ecNumber evidence="5">2.3.1.266</ecNumber>
    </recommendedName>
</protein>
<sequence length="145" mass="16059">MSVDDAESLARLDYAVSKRPWTAAMFIDELNQGAAALVLTDADERLCGFGVARPLFDEWHVMSVGVAPQLRRQGWGARLMAELIEIARSQEGAAMLLEVRDANHAARALYEKLGFAVIGVRKGYYPDKHNPEDAIVMRLDLELSS</sequence>
<dbReference type="PROSITE" id="PS51186">
    <property type="entry name" value="GNAT"/>
    <property type="match status" value="1"/>
</dbReference>
<keyword evidence="8" id="KW-1185">Reference proteome</keyword>
<dbReference type="SUPFAM" id="SSF55729">
    <property type="entry name" value="Acyl-CoA N-acyltransferases (Nat)"/>
    <property type="match status" value="1"/>
</dbReference>
<evidence type="ECO:0000256" key="3">
    <source>
        <dbReference type="ARBA" id="ARBA00022679"/>
    </source>
</evidence>
<evidence type="ECO:0000256" key="4">
    <source>
        <dbReference type="ARBA" id="ARBA00023315"/>
    </source>
</evidence>
<dbReference type="GO" id="GO:0005840">
    <property type="term" value="C:ribosome"/>
    <property type="evidence" value="ECO:0007669"/>
    <property type="project" value="UniProtKB-KW"/>
</dbReference>
<organism evidence="7 8">
    <name type="scientific">Magnetofaba australis IT-1</name>
    <dbReference type="NCBI Taxonomy" id="1434232"/>
    <lineage>
        <taxon>Bacteria</taxon>
        <taxon>Pseudomonadati</taxon>
        <taxon>Pseudomonadota</taxon>
        <taxon>Magnetococcia</taxon>
        <taxon>Magnetococcales</taxon>
        <taxon>Magnetococcaceae</taxon>
        <taxon>Magnetofaba</taxon>
    </lineage>
</organism>
<comment type="caution">
    <text evidence="7">The sequence shown here is derived from an EMBL/GenBank/DDBJ whole genome shotgun (WGS) entry which is preliminary data.</text>
</comment>
<proteinExistence type="inferred from homology"/>
<dbReference type="PANTHER" id="PTHR43420">
    <property type="entry name" value="ACETYLTRANSFERASE"/>
    <property type="match status" value="1"/>
</dbReference>
<dbReference type="Proteomes" id="UP000194003">
    <property type="component" value="Unassembled WGS sequence"/>
</dbReference>
<comment type="function">
    <text evidence="5">Acetylates the N-terminal alanine of ribosomal protein bS18.</text>
</comment>
<reference evidence="7 8" key="1">
    <citation type="journal article" date="2016" name="BMC Genomics">
        <title>Combined genomic and structural analyses of a cultured magnetotactic bacterium reveals its niche adaptation to a dynamic environment.</title>
        <authorList>
            <person name="Araujo A.C."/>
            <person name="Morillo V."/>
            <person name="Cypriano J."/>
            <person name="Teixeira L.C."/>
            <person name="Leao P."/>
            <person name="Lyra S."/>
            <person name="Almeida L.G."/>
            <person name="Bazylinski D.A."/>
            <person name="Vasconcellos A.T."/>
            <person name="Abreu F."/>
            <person name="Lins U."/>
        </authorList>
    </citation>
    <scope>NUCLEOTIDE SEQUENCE [LARGE SCALE GENOMIC DNA]</scope>
    <source>
        <strain evidence="7 8">IT-1</strain>
    </source>
</reference>
<evidence type="ECO:0000256" key="2">
    <source>
        <dbReference type="ARBA" id="ARBA00022490"/>
    </source>
</evidence>
<keyword evidence="4" id="KW-0012">Acyltransferase</keyword>
<evidence type="ECO:0000256" key="1">
    <source>
        <dbReference type="ARBA" id="ARBA00005395"/>
    </source>
</evidence>
<keyword evidence="2 5" id="KW-0963">Cytoplasm</keyword>
<dbReference type="Pfam" id="PF00583">
    <property type="entry name" value="Acetyltransf_1"/>
    <property type="match status" value="1"/>
</dbReference>
<dbReference type="InterPro" id="IPR016181">
    <property type="entry name" value="Acyl_CoA_acyltransferase"/>
</dbReference>
<evidence type="ECO:0000313" key="8">
    <source>
        <dbReference type="Proteomes" id="UP000194003"/>
    </source>
</evidence>
<evidence type="ECO:0000313" key="7">
    <source>
        <dbReference type="EMBL" id="OSM02334.1"/>
    </source>
</evidence>
<dbReference type="EC" id="2.3.1.266" evidence="5"/>
<dbReference type="InterPro" id="IPR000182">
    <property type="entry name" value="GNAT_dom"/>
</dbReference>
<keyword evidence="3 7" id="KW-0808">Transferase</keyword>
<dbReference type="EMBL" id="LVJN01000020">
    <property type="protein sequence ID" value="OSM02334.1"/>
    <property type="molecule type" value="Genomic_DNA"/>
</dbReference>
<dbReference type="InterPro" id="IPR006464">
    <property type="entry name" value="AcTrfase_RimI/Ard1"/>
</dbReference>
<keyword evidence="7" id="KW-0689">Ribosomal protein</keyword>
<dbReference type="NCBIfam" id="TIGR01575">
    <property type="entry name" value="rimI"/>
    <property type="match status" value="1"/>
</dbReference>
<feature type="domain" description="N-acetyltransferase" evidence="6">
    <location>
        <begin position="1"/>
        <end position="142"/>
    </location>
</feature>
<dbReference type="CDD" id="cd04301">
    <property type="entry name" value="NAT_SF"/>
    <property type="match status" value="1"/>
</dbReference>
<dbReference type="GO" id="GO:0008999">
    <property type="term" value="F:protein-N-terminal-alanine acetyltransferase activity"/>
    <property type="evidence" value="ECO:0007669"/>
    <property type="project" value="UniProtKB-EC"/>
</dbReference>
<accession>A0A1Y2K5E7</accession>